<feature type="domain" description="UvrD-like helicase C-terminal" evidence="11">
    <location>
        <begin position="297"/>
        <end position="570"/>
    </location>
</feature>
<name>A0A3B0RIN4_9ZZZZ</name>
<keyword evidence="4 12" id="KW-0347">Helicase</keyword>
<evidence type="ECO:0000256" key="8">
    <source>
        <dbReference type="ARBA" id="ARBA00034808"/>
    </source>
</evidence>
<dbReference type="Pfam" id="PF00580">
    <property type="entry name" value="UvrD-helicase"/>
    <property type="match status" value="1"/>
</dbReference>
<dbReference type="InterPro" id="IPR000212">
    <property type="entry name" value="DNA_helicase_UvrD/REP"/>
</dbReference>
<keyword evidence="6" id="KW-0413">Isomerase</keyword>
<evidence type="ECO:0000256" key="7">
    <source>
        <dbReference type="ARBA" id="ARBA00034617"/>
    </source>
</evidence>
<dbReference type="InterPro" id="IPR013986">
    <property type="entry name" value="DExx_box_DNA_helicase_dom_sf"/>
</dbReference>
<evidence type="ECO:0000256" key="5">
    <source>
        <dbReference type="ARBA" id="ARBA00022840"/>
    </source>
</evidence>
<dbReference type="PROSITE" id="PS51198">
    <property type="entry name" value="UVRD_HELICASE_ATP_BIND"/>
    <property type="match status" value="1"/>
</dbReference>
<evidence type="ECO:0000256" key="4">
    <source>
        <dbReference type="ARBA" id="ARBA00022806"/>
    </source>
</evidence>
<comment type="catalytic activity">
    <reaction evidence="7">
        <text>Couples ATP hydrolysis with the unwinding of duplex DNA by translocating in the 3'-5' direction.</text>
        <dbReference type="EC" id="5.6.2.4"/>
    </reaction>
</comment>
<dbReference type="EC" id="5.6.2.4" evidence="8"/>
<dbReference type="SUPFAM" id="SSF52540">
    <property type="entry name" value="P-loop containing nucleoside triphosphate hydrolases"/>
    <property type="match status" value="1"/>
</dbReference>
<keyword evidence="2" id="KW-0547">Nucleotide-binding</keyword>
<dbReference type="Pfam" id="PF13361">
    <property type="entry name" value="UvrD_C"/>
    <property type="match status" value="2"/>
</dbReference>
<dbReference type="GO" id="GO:0005829">
    <property type="term" value="C:cytosol"/>
    <property type="evidence" value="ECO:0007669"/>
    <property type="project" value="TreeGrafter"/>
</dbReference>
<dbReference type="InterPro" id="IPR014017">
    <property type="entry name" value="DNA_helicase_UvrD-like_C"/>
</dbReference>
<evidence type="ECO:0000256" key="6">
    <source>
        <dbReference type="ARBA" id="ARBA00023235"/>
    </source>
</evidence>
<keyword evidence="5" id="KW-0067">ATP-binding</keyword>
<evidence type="ECO:0000256" key="3">
    <source>
        <dbReference type="ARBA" id="ARBA00022801"/>
    </source>
</evidence>
<sequence length="683" mass="75191">MFDISVDVPEYLEGLNDRQRDAVVHGAGPLLVIAGAGSGKTRTLAARVAHLIETGTDPDRILLLTFSRRASSEMLRRAGSVVDAASASMVWGGTFHSIANRLLRRYGQAVGLAEGFTVIDRSDTESMFGILRTKHGFGTQRRRFPRKETIASIYSRTVNARTPLADTLEQRFPYCLEHVDEIATLFTGYTERKRETNVVDYDDLLLYWQALLSSPVAGTVRGLFDHVLVDEYQDTNHVQAQILFSMCGSDGNLTVVGDDAQSIYSFRAATVENILHFPDTYPGATVVTLDRNYRSTPEILDVANAVIAASKTAFDKQLWTERPNGPIPELVTCYDEAAQADWVCDRVLELRERGIDLRDQAVLFRTGHHSGGLEIELTRRGIPFVKFGGLKFLEAAHVKDLLAMLRILDNPRDELAWNRVLLMLPGVGPATAHKVLAHIEEVGANVGKDSLEAFLTYDLPVGRETREVLGLLRDVLDDCRGTGGKEPEPSVQIDRLADLCEAVFPIIYDDATARLGDVEHLGALAGEYTTRSRFLTEITLDPPASTTDFADVPYIDDDYLILSTIHSAKGGEWRAVTVIHAADGNIPSDMALSEPGGLEEERRLLYVALTRARDHLAVTVPQRFYHNRFSTNGTHSYALPSRFLDPGMAHFQASATGVAAVSDEVIAAAADTDPVAEVLSELW</sequence>
<comment type="catalytic activity">
    <reaction evidence="9">
        <text>ATP + H2O = ADP + phosphate + H(+)</text>
        <dbReference type="Rhea" id="RHEA:13065"/>
        <dbReference type="ChEBI" id="CHEBI:15377"/>
        <dbReference type="ChEBI" id="CHEBI:15378"/>
        <dbReference type="ChEBI" id="CHEBI:30616"/>
        <dbReference type="ChEBI" id="CHEBI:43474"/>
        <dbReference type="ChEBI" id="CHEBI:456216"/>
        <dbReference type="EC" id="5.6.2.4"/>
    </reaction>
</comment>
<dbReference type="PANTHER" id="PTHR11070">
    <property type="entry name" value="UVRD / RECB / PCRA DNA HELICASE FAMILY MEMBER"/>
    <property type="match status" value="1"/>
</dbReference>
<dbReference type="PROSITE" id="PS51217">
    <property type="entry name" value="UVRD_HELICASE_CTER"/>
    <property type="match status" value="1"/>
</dbReference>
<reference evidence="12" key="1">
    <citation type="submission" date="2018-06" db="EMBL/GenBank/DDBJ databases">
        <authorList>
            <person name="Zhirakovskaya E."/>
        </authorList>
    </citation>
    <scope>NUCLEOTIDE SEQUENCE</scope>
</reference>
<dbReference type="GO" id="GO:0016787">
    <property type="term" value="F:hydrolase activity"/>
    <property type="evidence" value="ECO:0007669"/>
    <property type="project" value="UniProtKB-KW"/>
</dbReference>
<evidence type="ECO:0000313" key="12">
    <source>
        <dbReference type="EMBL" id="VAV93314.1"/>
    </source>
</evidence>
<evidence type="ECO:0000256" key="2">
    <source>
        <dbReference type="ARBA" id="ARBA00022741"/>
    </source>
</evidence>
<keyword evidence="3" id="KW-0378">Hydrolase</keyword>
<feature type="domain" description="UvrD-like helicase ATP-binding" evidence="10">
    <location>
        <begin position="13"/>
        <end position="296"/>
    </location>
</feature>
<evidence type="ECO:0000259" key="11">
    <source>
        <dbReference type="PROSITE" id="PS51217"/>
    </source>
</evidence>
<dbReference type="CDD" id="cd17932">
    <property type="entry name" value="DEXQc_UvrD"/>
    <property type="match status" value="1"/>
</dbReference>
<accession>A0A3B0RIN4</accession>
<dbReference type="AlphaFoldDB" id="A0A3B0RIN4"/>
<gene>
    <name evidence="12" type="ORF">MNBD_ACTINO01-1320</name>
</gene>
<organism evidence="12">
    <name type="scientific">hydrothermal vent metagenome</name>
    <dbReference type="NCBI Taxonomy" id="652676"/>
    <lineage>
        <taxon>unclassified sequences</taxon>
        <taxon>metagenomes</taxon>
        <taxon>ecological metagenomes</taxon>
    </lineage>
</organism>
<dbReference type="GO" id="GO:0003677">
    <property type="term" value="F:DNA binding"/>
    <property type="evidence" value="ECO:0007669"/>
    <property type="project" value="InterPro"/>
</dbReference>
<evidence type="ECO:0000256" key="9">
    <source>
        <dbReference type="ARBA" id="ARBA00048988"/>
    </source>
</evidence>
<evidence type="ECO:0000256" key="1">
    <source>
        <dbReference type="ARBA" id="ARBA00009922"/>
    </source>
</evidence>
<dbReference type="GO" id="GO:0043138">
    <property type="term" value="F:3'-5' DNA helicase activity"/>
    <property type="evidence" value="ECO:0007669"/>
    <property type="project" value="UniProtKB-EC"/>
</dbReference>
<dbReference type="Gene3D" id="1.10.10.160">
    <property type="match status" value="1"/>
</dbReference>
<proteinExistence type="inferred from homology"/>
<dbReference type="InterPro" id="IPR014016">
    <property type="entry name" value="UvrD-like_ATP-bd"/>
</dbReference>
<dbReference type="InterPro" id="IPR027417">
    <property type="entry name" value="P-loop_NTPase"/>
</dbReference>
<dbReference type="PANTHER" id="PTHR11070:SF3">
    <property type="entry name" value="DNA 3'-5' HELICASE"/>
    <property type="match status" value="1"/>
</dbReference>
<dbReference type="GO" id="GO:0000725">
    <property type="term" value="P:recombinational repair"/>
    <property type="evidence" value="ECO:0007669"/>
    <property type="project" value="TreeGrafter"/>
</dbReference>
<dbReference type="Gene3D" id="3.40.50.300">
    <property type="entry name" value="P-loop containing nucleotide triphosphate hydrolases"/>
    <property type="match status" value="2"/>
</dbReference>
<protein>
    <recommendedName>
        <fullName evidence="8">DNA 3'-5' helicase</fullName>
        <ecNumber evidence="8">5.6.2.4</ecNumber>
    </recommendedName>
</protein>
<dbReference type="Gene3D" id="1.10.486.10">
    <property type="entry name" value="PCRA, domain 4"/>
    <property type="match status" value="1"/>
</dbReference>
<evidence type="ECO:0000259" key="10">
    <source>
        <dbReference type="PROSITE" id="PS51198"/>
    </source>
</evidence>
<dbReference type="GO" id="GO:0005524">
    <property type="term" value="F:ATP binding"/>
    <property type="evidence" value="ECO:0007669"/>
    <property type="project" value="UniProtKB-KW"/>
</dbReference>
<comment type="similarity">
    <text evidence="1">Belongs to the helicase family. UvrD subfamily.</text>
</comment>
<dbReference type="EMBL" id="UOEI01000099">
    <property type="protein sequence ID" value="VAV93314.1"/>
    <property type="molecule type" value="Genomic_DNA"/>
</dbReference>